<dbReference type="PROSITE" id="PS50048">
    <property type="entry name" value="ZN2_CY6_FUNGAL_2"/>
    <property type="match status" value="1"/>
</dbReference>
<protein>
    <submittedName>
        <fullName evidence="3">Related to negative acting factor</fullName>
    </submittedName>
</protein>
<dbReference type="SMART" id="SM00066">
    <property type="entry name" value="GAL4"/>
    <property type="match status" value="1"/>
</dbReference>
<dbReference type="AlphaFoldDB" id="A0A1E1KK64"/>
<dbReference type="Pfam" id="PF11951">
    <property type="entry name" value="Fungal_trans_2"/>
    <property type="match status" value="1"/>
</dbReference>
<evidence type="ECO:0000256" key="1">
    <source>
        <dbReference type="ARBA" id="ARBA00023242"/>
    </source>
</evidence>
<accession>A0A1E1KK64</accession>
<sequence length="815" mass="89556">MVYCGKPSRGCQMCRTRRIKCDETKPTCNQCAKSRRVCPGYKDDFDLVFRNETQATERRARRAVNSKRTGSQIVLANQQSSFSISRDETNPQKSPTLIAPNPDQDMSGTVVPFGVPFVAPSIPLEQQAPCFFVSNFVIAPRQQSRGYFDFLMPMLKNESSDSHLSLAFSAVAMASLANRPNTRGQRMLFSQAIGQYAKALKATNLALQSPVNQKTDSTLAAILMLGFFEVVAMEKTNAMAWYSHVEGAVQLVEMRGKKQLKTKVGYSLFTSVRNQMLVSALTGSKPLTMGTKWWIAETDTDKISSFVTDITCRAAELRMELNNAVSTFPRTHEYYQEVTKIMRKGQALENECLDWEASLPDEWRPRTVSWVDQVPGGDITKAEVFPGKVDMYTDITIANLWNLLRVARLFISGAVVRCAAWICSPVDFRTTPEYAQAVRLCADLITDVIAGTPYHLGWRVNSSGILKSGDFASPLSSDSGNGGSGIKAIGGVFMMWPLFSISNMDYISDSQRIWAKSRLLFVSETLGLNHAKVLSNYHLRLPSMIIRRDNMMHMAQSVAASAAGTRGFSPPVAANTSAQMTTNTISKIAVANGFPSPPASFINPNSFVASPNANTNINYSVSNPDNNNSNNNYISSNNRFVSNPTINTITNYMVSDTDNNGNNSYASNSSFVPDANMNLDYAVSSTDSHGNSNYIGNSSFVSNSSDNMNLDFTVSNTNNNGNDSYSSNNNNFINVSNMNGNAYTTEPAPGPSQGANTGAPNVMTTGLPTYTMNPLQQREAMLQEKWDDERKNLLKKGANSQGDSVERLLANYFVV</sequence>
<organism evidence="3 4">
    <name type="scientific">Rhynchosporium agropyri</name>
    <dbReference type="NCBI Taxonomy" id="914238"/>
    <lineage>
        <taxon>Eukaryota</taxon>
        <taxon>Fungi</taxon>
        <taxon>Dikarya</taxon>
        <taxon>Ascomycota</taxon>
        <taxon>Pezizomycotina</taxon>
        <taxon>Leotiomycetes</taxon>
        <taxon>Helotiales</taxon>
        <taxon>Ploettnerulaceae</taxon>
        <taxon>Rhynchosporium</taxon>
    </lineage>
</organism>
<gene>
    <name evidence="3" type="ORF">RAG0_07173</name>
</gene>
<evidence type="ECO:0000313" key="3">
    <source>
        <dbReference type="EMBL" id="CZS98406.1"/>
    </source>
</evidence>
<keyword evidence="1" id="KW-0539">Nucleus</keyword>
<dbReference type="PROSITE" id="PS00463">
    <property type="entry name" value="ZN2_CY6_FUNGAL_1"/>
    <property type="match status" value="1"/>
</dbReference>
<reference evidence="4" key="1">
    <citation type="submission" date="2016-03" db="EMBL/GenBank/DDBJ databases">
        <authorList>
            <person name="Guldener U."/>
        </authorList>
    </citation>
    <scope>NUCLEOTIDE SEQUENCE [LARGE SCALE GENOMIC DNA]</scope>
    <source>
        <strain evidence="4">04CH-RAC-A.6.1</strain>
    </source>
</reference>
<dbReference type="OrthoDB" id="4314040at2759"/>
<dbReference type="SUPFAM" id="SSF57701">
    <property type="entry name" value="Zn2/Cys6 DNA-binding domain"/>
    <property type="match status" value="1"/>
</dbReference>
<dbReference type="EMBL" id="FJUX01000036">
    <property type="protein sequence ID" value="CZS98406.1"/>
    <property type="molecule type" value="Genomic_DNA"/>
</dbReference>
<evidence type="ECO:0000259" key="2">
    <source>
        <dbReference type="PROSITE" id="PS50048"/>
    </source>
</evidence>
<dbReference type="Proteomes" id="UP000178912">
    <property type="component" value="Unassembled WGS sequence"/>
</dbReference>
<proteinExistence type="predicted"/>
<dbReference type="InterPro" id="IPR001138">
    <property type="entry name" value="Zn2Cys6_DnaBD"/>
</dbReference>
<evidence type="ECO:0000313" key="4">
    <source>
        <dbReference type="Proteomes" id="UP000178912"/>
    </source>
</evidence>
<keyword evidence="4" id="KW-1185">Reference proteome</keyword>
<dbReference type="GO" id="GO:0008270">
    <property type="term" value="F:zinc ion binding"/>
    <property type="evidence" value="ECO:0007669"/>
    <property type="project" value="InterPro"/>
</dbReference>
<dbReference type="Pfam" id="PF00172">
    <property type="entry name" value="Zn_clus"/>
    <property type="match status" value="1"/>
</dbReference>
<dbReference type="Gene3D" id="4.10.240.10">
    <property type="entry name" value="Zn(2)-C6 fungal-type DNA-binding domain"/>
    <property type="match status" value="1"/>
</dbReference>
<dbReference type="InterPro" id="IPR036864">
    <property type="entry name" value="Zn2-C6_fun-type_DNA-bd_sf"/>
</dbReference>
<dbReference type="CDD" id="cd00067">
    <property type="entry name" value="GAL4"/>
    <property type="match status" value="1"/>
</dbReference>
<dbReference type="InterPro" id="IPR053175">
    <property type="entry name" value="DHMBA_Reg_Transcription_Factor"/>
</dbReference>
<dbReference type="GO" id="GO:0000981">
    <property type="term" value="F:DNA-binding transcription factor activity, RNA polymerase II-specific"/>
    <property type="evidence" value="ECO:0007669"/>
    <property type="project" value="InterPro"/>
</dbReference>
<dbReference type="PANTHER" id="PTHR38791">
    <property type="entry name" value="ZN(II)2CYS6 TRANSCRIPTION FACTOR (EUROFUNG)-RELATED-RELATED"/>
    <property type="match status" value="1"/>
</dbReference>
<name>A0A1E1KK64_9HELO</name>
<dbReference type="InterPro" id="IPR021858">
    <property type="entry name" value="Fun_TF"/>
</dbReference>
<feature type="domain" description="Zn(2)-C6 fungal-type" evidence="2">
    <location>
        <begin position="10"/>
        <end position="38"/>
    </location>
</feature>
<dbReference type="PANTHER" id="PTHR38791:SF13">
    <property type="entry name" value="ZN(2)-C6 FUNGAL-TYPE DOMAIN-CONTAINING PROTEIN"/>
    <property type="match status" value="1"/>
</dbReference>